<dbReference type="CDD" id="cd06223">
    <property type="entry name" value="PRTases_typeI"/>
    <property type="match status" value="1"/>
</dbReference>
<dbReference type="InterPro" id="IPR000836">
    <property type="entry name" value="PRTase_dom"/>
</dbReference>
<dbReference type="KEGG" id="err:DVR09_09595"/>
<dbReference type="RefSeq" id="WP_115416727.1">
    <property type="nucleotide sequence ID" value="NZ_CP031357.1"/>
</dbReference>
<dbReference type="InterPro" id="IPR044005">
    <property type="entry name" value="DZR_2"/>
</dbReference>
<dbReference type="EMBL" id="CP031357">
    <property type="protein sequence ID" value="AXK42546.1"/>
    <property type="molecule type" value="Genomic_DNA"/>
</dbReference>
<dbReference type="Proteomes" id="UP000254508">
    <property type="component" value="Chromosome"/>
</dbReference>
<dbReference type="InterPro" id="IPR029057">
    <property type="entry name" value="PRTase-like"/>
</dbReference>
<dbReference type="Pfam" id="PF00156">
    <property type="entry name" value="Pribosyltran"/>
    <property type="match status" value="1"/>
</dbReference>
<dbReference type="SUPFAM" id="SSF53271">
    <property type="entry name" value="PRTase-like"/>
    <property type="match status" value="1"/>
</dbReference>
<accession>A0A345YF44</accession>
<evidence type="ECO:0000259" key="3">
    <source>
        <dbReference type="Pfam" id="PF18912"/>
    </source>
</evidence>
<organism evidence="4 5">
    <name type="scientific">Erythrobacter aureus</name>
    <dbReference type="NCBI Taxonomy" id="2182384"/>
    <lineage>
        <taxon>Bacteria</taxon>
        <taxon>Pseudomonadati</taxon>
        <taxon>Pseudomonadota</taxon>
        <taxon>Alphaproteobacteria</taxon>
        <taxon>Sphingomonadales</taxon>
        <taxon>Erythrobacteraceae</taxon>
        <taxon>Erythrobacter/Porphyrobacter group</taxon>
        <taxon>Erythrobacter</taxon>
    </lineage>
</organism>
<dbReference type="Pfam" id="PF18912">
    <property type="entry name" value="DZR_2"/>
    <property type="match status" value="1"/>
</dbReference>
<dbReference type="InterPro" id="IPR051910">
    <property type="entry name" value="ComF/GntX_DNA_util-trans"/>
</dbReference>
<dbReference type="AlphaFoldDB" id="A0A345YF44"/>
<dbReference type="OrthoDB" id="9779910at2"/>
<evidence type="ECO:0000313" key="4">
    <source>
        <dbReference type="EMBL" id="AXK42546.1"/>
    </source>
</evidence>
<dbReference type="Gene3D" id="3.40.50.2020">
    <property type="match status" value="1"/>
</dbReference>
<evidence type="ECO:0000313" key="5">
    <source>
        <dbReference type="Proteomes" id="UP000254508"/>
    </source>
</evidence>
<dbReference type="PANTHER" id="PTHR47505:SF1">
    <property type="entry name" value="DNA UTILIZATION PROTEIN YHGH"/>
    <property type="match status" value="1"/>
</dbReference>
<sequence>MSTSRLLAASFAPLLDFVYPPRCPACGSAVGEQGGLCFECWDELVIPSDPCCESCQRPFGDRGPGEGATCAVCLAHPPVHDGIAAATLYTEVSRKLVLALKHGRRIALAPMLARLIAARLPEPDDSRVIVPVPLHRRRLWQRGYNQAVLLGRQLEKAGHGTMQVDALLRTKPTPSLGGLGRKARARALSGAIGVNPRRRMAIAGRDILLVDDVLTSGATSTACVKALKRAGARRVTIACFSRVLDEALAN</sequence>
<proteinExistence type="inferred from homology"/>
<gene>
    <name evidence="4" type="ORF">DVR09_09595</name>
</gene>
<evidence type="ECO:0000256" key="1">
    <source>
        <dbReference type="ARBA" id="ARBA00008007"/>
    </source>
</evidence>
<evidence type="ECO:0000259" key="2">
    <source>
        <dbReference type="Pfam" id="PF00156"/>
    </source>
</evidence>
<keyword evidence="5" id="KW-1185">Reference proteome</keyword>
<feature type="domain" description="Phosphoribosyltransferase" evidence="2">
    <location>
        <begin position="198"/>
        <end position="241"/>
    </location>
</feature>
<name>A0A345YF44_9SPHN</name>
<feature type="domain" description="Double zinc ribbon" evidence="3">
    <location>
        <begin position="14"/>
        <end position="74"/>
    </location>
</feature>
<protein>
    <submittedName>
        <fullName evidence="4">ComF family protein</fullName>
    </submittedName>
</protein>
<reference evidence="5" key="1">
    <citation type="submission" date="2018-07" db="EMBL/GenBank/DDBJ databases">
        <title>Genome sequence of Erythrobacter strain YH-07, an antagonistic bacterium isolated from Yellow Sea.</title>
        <authorList>
            <person name="Tang T."/>
            <person name="Liu Q."/>
            <person name="Sun X."/>
        </authorList>
    </citation>
    <scope>NUCLEOTIDE SEQUENCE [LARGE SCALE GENOMIC DNA]</scope>
    <source>
        <strain evidence="5">YH-07</strain>
    </source>
</reference>
<dbReference type="PANTHER" id="PTHR47505">
    <property type="entry name" value="DNA UTILIZATION PROTEIN YHGH"/>
    <property type="match status" value="1"/>
</dbReference>
<comment type="similarity">
    <text evidence="1">Belongs to the ComF/GntX family.</text>
</comment>